<dbReference type="AlphaFoldDB" id="H6L6P7"/>
<proteinExistence type="predicted"/>
<keyword evidence="2" id="KW-1185">Reference proteome</keyword>
<organism evidence="1 2">
    <name type="scientific">Saprospira grandis (strain Lewin)</name>
    <dbReference type="NCBI Taxonomy" id="984262"/>
    <lineage>
        <taxon>Bacteria</taxon>
        <taxon>Pseudomonadati</taxon>
        <taxon>Bacteroidota</taxon>
        <taxon>Saprospiria</taxon>
        <taxon>Saprospirales</taxon>
        <taxon>Saprospiraceae</taxon>
        <taxon>Saprospira</taxon>
    </lineage>
</organism>
<protein>
    <submittedName>
        <fullName evidence="1">Uncharacterized protein</fullName>
    </submittedName>
</protein>
<accession>H6L6P7</accession>
<gene>
    <name evidence="1" type="ordered locus">SGRA_2565</name>
</gene>
<dbReference type="KEGG" id="sgn:SGRA_2565"/>
<evidence type="ECO:0000313" key="1">
    <source>
        <dbReference type="EMBL" id="AFC25293.1"/>
    </source>
</evidence>
<dbReference type="HOGENOM" id="CLU_3332867_0_0_10"/>
<evidence type="ECO:0000313" key="2">
    <source>
        <dbReference type="Proteomes" id="UP000007519"/>
    </source>
</evidence>
<reference evidence="1 2" key="1">
    <citation type="journal article" date="2012" name="Stand. Genomic Sci.">
        <title>Complete genome sequencing and analysis of Saprospira grandis str. Lewin, a predatory marine bacterium.</title>
        <authorList>
            <person name="Saw J.H."/>
            <person name="Yuryev A."/>
            <person name="Kanbe M."/>
            <person name="Hou S."/>
            <person name="Young A.G."/>
            <person name="Aizawa S."/>
            <person name="Alam M."/>
        </authorList>
    </citation>
    <scope>NUCLEOTIDE SEQUENCE [LARGE SCALE GENOMIC DNA]</scope>
    <source>
        <strain evidence="1 2">Lewin</strain>
    </source>
</reference>
<dbReference type="Proteomes" id="UP000007519">
    <property type="component" value="Chromosome"/>
</dbReference>
<name>H6L6P7_SAPGL</name>
<sequence length="38" mass="4378">MAQNSVVASHSFVASQIYERLIKKQYFYELGLNKQTAN</sequence>
<dbReference type="EMBL" id="CP002831">
    <property type="protein sequence ID" value="AFC25293.1"/>
    <property type="molecule type" value="Genomic_DNA"/>
</dbReference>